<accession>K1SJM6</accession>
<comment type="caution">
    <text evidence="3">The sequence shown here is derived from an EMBL/GenBank/DDBJ whole genome shotgun (WGS) entry which is preliminary data.</text>
</comment>
<dbReference type="InterPro" id="IPR002347">
    <property type="entry name" value="SDR_fam"/>
</dbReference>
<gene>
    <name evidence="3" type="ORF">LEA_15276</name>
</gene>
<evidence type="ECO:0000313" key="3">
    <source>
        <dbReference type="EMBL" id="EKC55569.1"/>
    </source>
</evidence>
<sequence>SVYAASKWAVIGWSDSLRIELQEARSGVHVTTVAPYYIATGMFAGVRSRLVPILDPEKTARRIVRAVEHNRTFRGLPWGFHFIRLVQGLLPDKLFDALVGNAMGIYRTMDHFTGRRTPDHTSNR</sequence>
<dbReference type="AlphaFoldDB" id="K1SJM6"/>
<dbReference type="PRINTS" id="PR00081">
    <property type="entry name" value="GDHRDH"/>
</dbReference>
<evidence type="ECO:0000256" key="1">
    <source>
        <dbReference type="ARBA" id="ARBA00006484"/>
    </source>
</evidence>
<dbReference type="GO" id="GO:0016616">
    <property type="term" value="F:oxidoreductase activity, acting on the CH-OH group of donors, NAD or NADP as acceptor"/>
    <property type="evidence" value="ECO:0007669"/>
    <property type="project" value="TreeGrafter"/>
</dbReference>
<comment type="similarity">
    <text evidence="1">Belongs to the short-chain dehydrogenases/reductases (SDR) family.</text>
</comment>
<proteinExistence type="inferred from homology"/>
<name>K1SJM6_9ZZZZ</name>
<dbReference type="EMBL" id="AJWY01010431">
    <property type="protein sequence ID" value="EKC55569.1"/>
    <property type="molecule type" value="Genomic_DNA"/>
</dbReference>
<dbReference type="InterPro" id="IPR036291">
    <property type="entry name" value="NAD(P)-bd_dom_sf"/>
</dbReference>
<feature type="non-terminal residue" evidence="3">
    <location>
        <position position="1"/>
    </location>
</feature>
<dbReference type="PANTHER" id="PTHR24322:SF736">
    <property type="entry name" value="RETINOL DEHYDROGENASE 10"/>
    <property type="match status" value="1"/>
</dbReference>
<keyword evidence="2" id="KW-0560">Oxidoreductase</keyword>
<organism evidence="3">
    <name type="scientific">human gut metagenome</name>
    <dbReference type="NCBI Taxonomy" id="408170"/>
    <lineage>
        <taxon>unclassified sequences</taxon>
        <taxon>metagenomes</taxon>
        <taxon>organismal metagenomes</taxon>
    </lineage>
</organism>
<reference evidence="3" key="1">
    <citation type="journal article" date="2013" name="Environ. Microbiol.">
        <title>Microbiota from the distal guts of lean and obese adolescents exhibit partial functional redundancy besides clear differences in community structure.</title>
        <authorList>
            <person name="Ferrer M."/>
            <person name="Ruiz A."/>
            <person name="Lanza F."/>
            <person name="Haange S.B."/>
            <person name="Oberbach A."/>
            <person name="Till H."/>
            <person name="Bargiela R."/>
            <person name="Campoy C."/>
            <person name="Segura M.T."/>
            <person name="Richter M."/>
            <person name="von Bergen M."/>
            <person name="Seifert J."/>
            <person name="Suarez A."/>
        </authorList>
    </citation>
    <scope>NUCLEOTIDE SEQUENCE</scope>
</reference>
<dbReference type="SUPFAM" id="SSF51735">
    <property type="entry name" value="NAD(P)-binding Rossmann-fold domains"/>
    <property type="match status" value="1"/>
</dbReference>
<dbReference type="Gene3D" id="3.40.50.720">
    <property type="entry name" value="NAD(P)-binding Rossmann-like Domain"/>
    <property type="match status" value="1"/>
</dbReference>
<dbReference type="Pfam" id="PF00106">
    <property type="entry name" value="adh_short"/>
    <property type="match status" value="1"/>
</dbReference>
<evidence type="ECO:0000256" key="2">
    <source>
        <dbReference type="ARBA" id="ARBA00023002"/>
    </source>
</evidence>
<protein>
    <submittedName>
        <fullName evidence="3">Short chain dehydrogenase/reductase family</fullName>
    </submittedName>
</protein>
<dbReference type="PANTHER" id="PTHR24322">
    <property type="entry name" value="PKSB"/>
    <property type="match status" value="1"/>
</dbReference>